<dbReference type="EC" id="4.2.3.-" evidence="4"/>
<organism evidence="5 6">
    <name type="scientific">Apiospora marii</name>
    <dbReference type="NCBI Taxonomy" id="335849"/>
    <lineage>
        <taxon>Eukaryota</taxon>
        <taxon>Fungi</taxon>
        <taxon>Dikarya</taxon>
        <taxon>Ascomycota</taxon>
        <taxon>Pezizomycotina</taxon>
        <taxon>Sordariomycetes</taxon>
        <taxon>Xylariomycetidae</taxon>
        <taxon>Amphisphaeriales</taxon>
        <taxon>Apiosporaceae</taxon>
        <taxon>Apiospora</taxon>
    </lineage>
</organism>
<dbReference type="SFLD" id="SFLDG01020">
    <property type="entry name" value="Terpene_Cyclase_Like_2"/>
    <property type="match status" value="1"/>
</dbReference>
<keyword evidence="4" id="KW-0456">Lyase</keyword>
<gene>
    <name evidence="5" type="ORF">PG991_010786</name>
</gene>
<reference evidence="5 6" key="1">
    <citation type="submission" date="2023-01" db="EMBL/GenBank/DDBJ databases">
        <title>Analysis of 21 Apiospora genomes using comparative genomics revels a genus with tremendous synthesis potential of carbohydrate active enzymes and secondary metabolites.</title>
        <authorList>
            <person name="Sorensen T."/>
        </authorList>
    </citation>
    <scope>NUCLEOTIDE SEQUENCE [LARGE SCALE GENOMIC DNA]</scope>
    <source>
        <strain evidence="5 6">CBS 20057</strain>
    </source>
</reference>
<evidence type="ECO:0000313" key="5">
    <source>
        <dbReference type="EMBL" id="KAK8008235.1"/>
    </source>
</evidence>
<dbReference type="Pfam" id="PF19086">
    <property type="entry name" value="Terpene_syn_C_2"/>
    <property type="match status" value="1"/>
</dbReference>
<name>A0ABR1RCK9_9PEZI</name>
<evidence type="ECO:0000256" key="2">
    <source>
        <dbReference type="ARBA" id="ARBA00006333"/>
    </source>
</evidence>
<protein>
    <recommendedName>
        <fullName evidence="4">Terpene synthase</fullName>
        <ecNumber evidence="4">4.2.3.-</ecNumber>
    </recommendedName>
</protein>
<evidence type="ECO:0000256" key="3">
    <source>
        <dbReference type="ARBA" id="ARBA00022842"/>
    </source>
</evidence>
<comment type="cofactor">
    <cofactor evidence="1 4">
        <name>Mg(2+)</name>
        <dbReference type="ChEBI" id="CHEBI:18420"/>
    </cofactor>
</comment>
<dbReference type="PANTHER" id="PTHR35201:SF4">
    <property type="entry name" value="BETA-PINACENE SYNTHASE-RELATED"/>
    <property type="match status" value="1"/>
</dbReference>
<evidence type="ECO:0000256" key="4">
    <source>
        <dbReference type="RuleBase" id="RU366034"/>
    </source>
</evidence>
<dbReference type="EMBL" id="JAQQWI010000016">
    <property type="protein sequence ID" value="KAK8008235.1"/>
    <property type="molecule type" value="Genomic_DNA"/>
</dbReference>
<dbReference type="Proteomes" id="UP001396898">
    <property type="component" value="Unassembled WGS sequence"/>
</dbReference>
<evidence type="ECO:0000256" key="1">
    <source>
        <dbReference type="ARBA" id="ARBA00001946"/>
    </source>
</evidence>
<dbReference type="PANTHER" id="PTHR35201">
    <property type="entry name" value="TERPENE SYNTHASE"/>
    <property type="match status" value="1"/>
</dbReference>
<keyword evidence="3 4" id="KW-0460">Magnesium</keyword>
<comment type="similarity">
    <text evidence="2 4">Belongs to the terpene synthase family.</text>
</comment>
<keyword evidence="4" id="KW-0479">Metal-binding</keyword>
<dbReference type="SFLD" id="SFLDS00005">
    <property type="entry name" value="Isoprenoid_Synthase_Type_I"/>
    <property type="match status" value="1"/>
</dbReference>
<dbReference type="Gene3D" id="1.10.600.10">
    <property type="entry name" value="Farnesyl Diphosphate Synthase"/>
    <property type="match status" value="1"/>
</dbReference>
<comment type="caution">
    <text evidence="5">The sequence shown here is derived from an EMBL/GenBank/DDBJ whole genome shotgun (WGS) entry which is preliminary data.</text>
</comment>
<evidence type="ECO:0000313" key="6">
    <source>
        <dbReference type="Proteomes" id="UP001396898"/>
    </source>
</evidence>
<accession>A0ABR1RCK9</accession>
<dbReference type="InterPro" id="IPR034686">
    <property type="entry name" value="Terpene_cyclase-like_2"/>
</dbReference>
<dbReference type="InterPro" id="IPR008949">
    <property type="entry name" value="Isoprenoid_synthase_dom_sf"/>
</dbReference>
<proteinExistence type="inferred from homology"/>
<sequence length="341" mass="39443">MPSHNNTNKIRLPELEAFWKWPRQVNPHLAEVEEECLEWSASFNAFDAETQKLVHDKGKLKQLRSGCDLMHLFFMFDEFSDKAGPEEVWDQARIQLDAFANPYIPRPAGEWIGGEFTRQFWNRLPRDATPTFKRRFLATWLKYVESVARQAELRSESRIVDLATYFPIRRHTSGALSTIALHEMDLNIPDEIRCNRVLLRMETLAVDLIVIANDILSYNKEQSARDDEHNIITIIMQQHRLDVQQAFDHAGELSRRKMQRFYALYGRLPRWMGPAGLAVQRLVDGMAQCVSGVMHWSYESERYFGKRGPAIKRSRVLSLLPKVGGEGEGPVGSVRIEDEML</sequence>
<dbReference type="SUPFAM" id="SSF48576">
    <property type="entry name" value="Terpenoid synthases"/>
    <property type="match status" value="1"/>
</dbReference>
<keyword evidence="6" id="KW-1185">Reference proteome</keyword>